<evidence type="ECO:0000259" key="1">
    <source>
        <dbReference type="Pfam" id="PF01408"/>
    </source>
</evidence>
<proteinExistence type="predicted"/>
<evidence type="ECO:0000313" key="3">
    <source>
        <dbReference type="EMBL" id="SCF26392.1"/>
    </source>
</evidence>
<dbReference type="SUPFAM" id="SSF55347">
    <property type="entry name" value="Glyceraldehyde-3-phosphate dehydrogenase-like, C-terminal domain"/>
    <property type="match status" value="1"/>
</dbReference>
<evidence type="ECO:0000259" key="2">
    <source>
        <dbReference type="Pfam" id="PF22725"/>
    </source>
</evidence>
<dbReference type="Pfam" id="PF01408">
    <property type="entry name" value="GFO_IDH_MocA"/>
    <property type="match status" value="1"/>
</dbReference>
<name>A0A1C4Z027_9ACTN</name>
<feature type="domain" description="GFO/IDH/MocA-like oxidoreductase" evidence="2">
    <location>
        <begin position="174"/>
        <end position="272"/>
    </location>
</feature>
<dbReference type="InterPro" id="IPR000683">
    <property type="entry name" value="Gfo/Idh/MocA-like_OxRdtase_N"/>
</dbReference>
<reference evidence="3 4" key="1">
    <citation type="submission" date="2016-06" db="EMBL/GenBank/DDBJ databases">
        <authorList>
            <person name="Kjaerup R.B."/>
            <person name="Dalgaard T.S."/>
            <person name="Juul-Madsen H.R."/>
        </authorList>
    </citation>
    <scope>NUCLEOTIDE SEQUENCE [LARGE SCALE GENOMIC DNA]</scope>
    <source>
        <strain evidence="3 4">DSM 43821</strain>
    </source>
</reference>
<dbReference type="Pfam" id="PF22725">
    <property type="entry name" value="GFO_IDH_MocA_C3"/>
    <property type="match status" value="1"/>
</dbReference>
<evidence type="ECO:0000313" key="4">
    <source>
        <dbReference type="Proteomes" id="UP000198228"/>
    </source>
</evidence>
<dbReference type="EMBL" id="LT607410">
    <property type="protein sequence ID" value="SCF26392.1"/>
    <property type="molecule type" value="Genomic_DNA"/>
</dbReference>
<feature type="domain" description="Gfo/Idh/MocA-like oxidoreductase N-terminal" evidence="1">
    <location>
        <begin position="38"/>
        <end position="154"/>
    </location>
</feature>
<dbReference type="Proteomes" id="UP000198228">
    <property type="component" value="Chromosome I"/>
</dbReference>
<dbReference type="Gene3D" id="3.40.50.720">
    <property type="entry name" value="NAD(P)-binding Rossmann-like Domain"/>
    <property type="match status" value="1"/>
</dbReference>
<dbReference type="PANTHER" id="PTHR43249">
    <property type="entry name" value="UDP-N-ACETYL-2-AMINO-2-DEOXY-D-GLUCURONATE OXIDASE"/>
    <property type="match status" value="1"/>
</dbReference>
<dbReference type="InterPro" id="IPR036291">
    <property type="entry name" value="NAD(P)-bd_dom_sf"/>
</dbReference>
<dbReference type="Gene3D" id="3.30.360.10">
    <property type="entry name" value="Dihydrodipicolinate Reductase, domain 2"/>
    <property type="match status" value="1"/>
</dbReference>
<gene>
    <name evidence="3" type="ORF">GA0074696_3897</name>
</gene>
<dbReference type="SUPFAM" id="SSF51735">
    <property type="entry name" value="NAD(P)-binding Rossmann-fold domains"/>
    <property type="match status" value="1"/>
</dbReference>
<dbReference type="GO" id="GO:0000166">
    <property type="term" value="F:nucleotide binding"/>
    <property type="evidence" value="ECO:0007669"/>
    <property type="project" value="InterPro"/>
</dbReference>
<dbReference type="AlphaFoldDB" id="A0A1C4Z027"/>
<protein>
    <submittedName>
        <fullName evidence="3">Predicted dehydrogenase</fullName>
    </submittedName>
</protein>
<dbReference type="PANTHER" id="PTHR43249:SF1">
    <property type="entry name" value="D-GLUCOSIDE 3-DEHYDROGENASE"/>
    <property type="match status" value="1"/>
</dbReference>
<accession>A0A1C4Z027</accession>
<dbReference type="InterPro" id="IPR052515">
    <property type="entry name" value="Gfo/Idh/MocA_Oxidoreductase"/>
</dbReference>
<organism evidence="3 4">
    <name type="scientific">Micromonospora purpureochromogenes</name>
    <dbReference type="NCBI Taxonomy" id="47872"/>
    <lineage>
        <taxon>Bacteria</taxon>
        <taxon>Bacillati</taxon>
        <taxon>Actinomycetota</taxon>
        <taxon>Actinomycetes</taxon>
        <taxon>Micromonosporales</taxon>
        <taxon>Micromonosporaceae</taxon>
        <taxon>Micromonospora</taxon>
    </lineage>
</organism>
<dbReference type="InterPro" id="IPR055170">
    <property type="entry name" value="GFO_IDH_MocA-like_dom"/>
</dbReference>
<sequence>MNGSLPNARGFAFGRCGECCSRESENSVERVGGMRRCRVGLVGAGGVAQRHARVLSGFEDVELLGVHDVSRDAAAELAGAYGGRSFVDVDELLAAGPDAVYVCVPPFAHGPVEEEIIAAGVPMFVEKPVAVDLDTAERIAALVQEKQLLTAVGHHWRYLHVVEQARELLADTPVRMVNGSWLDKVPPVAWWAVRDRSGGPVVEQAAHVLDLVRSLVGEVVEVTAYGDGNPPPVEGADIDSVTAAALRFANGAVGTLAAACVLTWKHRAGLEILADGLALSLAEDGLVIRDADGERRIESDPDGARIAVDRAFIDAVTGVGDDVRVPYAEAMRTQRLALAVAESARTGRAVTLPTGPASRPLATTAVSVDA</sequence>